<dbReference type="EMBL" id="JYDP01000208">
    <property type="protein sequence ID" value="KRZ03018.1"/>
    <property type="molecule type" value="Genomic_DNA"/>
</dbReference>
<comment type="caution">
    <text evidence="4">The sequence shown here is derived from an EMBL/GenBank/DDBJ whole genome shotgun (WGS) entry which is preliminary data.</text>
</comment>
<feature type="transmembrane region" description="Helical" evidence="2">
    <location>
        <begin position="212"/>
        <end position="233"/>
    </location>
</feature>
<feature type="region of interest" description="Disordered" evidence="1">
    <location>
        <begin position="54"/>
        <end position="86"/>
    </location>
</feature>
<evidence type="ECO:0000256" key="1">
    <source>
        <dbReference type="SAM" id="MobiDB-lite"/>
    </source>
</evidence>
<feature type="domain" description="PiggyBac transposable element-derived protein" evidence="3">
    <location>
        <begin position="135"/>
        <end position="228"/>
    </location>
</feature>
<feature type="region of interest" description="Disordered" evidence="1">
    <location>
        <begin position="1"/>
        <end position="30"/>
    </location>
</feature>
<keyword evidence="5" id="KW-1185">Reference proteome</keyword>
<evidence type="ECO:0000259" key="3">
    <source>
        <dbReference type="Pfam" id="PF13843"/>
    </source>
</evidence>
<keyword evidence="2" id="KW-0812">Transmembrane</keyword>
<protein>
    <recommendedName>
        <fullName evidence="3">PiggyBac transposable element-derived protein domain-containing protein</fullName>
    </recommendedName>
</protein>
<evidence type="ECO:0000256" key="2">
    <source>
        <dbReference type="SAM" id="Phobius"/>
    </source>
</evidence>
<reference evidence="4 5" key="1">
    <citation type="submission" date="2015-01" db="EMBL/GenBank/DDBJ databases">
        <title>Evolution of Trichinella species and genotypes.</title>
        <authorList>
            <person name="Korhonen P.K."/>
            <person name="Edoardo P."/>
            <person name="Giuseppe L.R."/>
            <person name="Gasser R.B."/>
        </authorList>
    </citation>
    <scope>NUCLEOTIDE SEQUENCE [LARGE SCALE GENOMIC DNA]</scope>
    <source>
        <strain evidence="4">ISS1029</strain>
    </source>
</reference>
<dbReference type="STRING" id="268475.A0A0V1GYI0"/>
<dbReference type="AlphaFoldDB" id="A0A0V1GYI0"/>
<dbReference type="InterPro" id="IPR029526">
    <property type="entry name" value="PGBD"/>
</dbReference>
<dbReference type="Pfam" id="PF13843">
    <property type="entry name" value="DDE_Tnp_1_7"/>
    <property type="match status" value="1"/>
</dbReference>
<sequence length="469" mass="53101">MPTGKHETERKGNPPVSTGSSPFHDERANSVAEELLERALSCFVDGILTMANENKLTQETGSEMRKTTLSDEESTEEESEGEDRQQFVQPGTFIARNGTEWTCSKPEQARKRASVNIVKKTGPNDESPPDRTEALHLSKFLFTKDAMIASSVPKKAAVLSFYPHSIWMNVIGNDDQDHKSHVILEYSACKGEVDAMDKMVRKYSFCRNTERWPLLLFMIMLYAATVNALVIFITKFPTFYGNKNHRRHLFFKDLGMQLRCILMVLGEKNVLKKTRNEAASTVLRRTLHSDDCPADGHTAYKMEKRELLKNQSVEEAKTIPEGRSTMYKQLAKRFPRLLRDRQDLVPAPEFTRTNNIRLLAAMKPWGMDGAFKVVPQWYQQLFTIHAFEADKLVPAVYCLCTGKDIGAYRFISQALISRTAALEVELNPGTIICDFEAALIPAILSYFPGCRAATSTSAKRYIVKSMSWD</sequence>
<evidence type="ECO:0000313" key="4">
    <source>
        <dbReference type="EMBL" id="KRZ03018.1"/>
    </source>
</evidence>
<dbReference type="Proteomes" id="UP000055024">
    <property type="component" value="Unassembled WGS sequence"/>
</dbReference>
<gene>
    <name evidence="4" type="ORF">T11_7210</name>
</gene>
<feature type="compositionally biased region" description="Basic and acidic residues" evidence="1">
    <location>
        <begin position="1"/>
        <end position="12"/>
    </location>
</feature>
<feature type="compositionally biased region" description="Acidic residues" evidence="1">
    <location>
        <begin position="70"/>
        <end position="81"/>
    </location>
</feature>
<name>A0A0V1GYI0_9BILA</name>
<keyword evidence="2" id="KW-0472">Membrane</keyword>
<evidence type="ECO:0000313" key="5">
    <source>
        <dbReference type="Proteomes" id="UP000055024"/>
    </source>
</evidence>
<organism evidence="4 5">
    <name type="scientific">Trichinella zimbabwensis</name>
    <dbReference type="NCBI Taxonomy" id="268475"/>
    <lineage>
        <taxon>Eukaryota</taxon>
        <taxon>Metazoa</taxon>
        <taxon>Ecdysozoa</taxon>
        <taxon>Nematoda</taxon>
        <taxon>Enoplea</taxon>
        <taxon>Dorylaimia</taxon>
        <taxon>Trichinellida</taxon>
        <taxon>Trichinellidae</taxon>
        <taxon>Trichinella</taxon>
    </lineage>
</organism>
<accession>A0A0V1GYI0</accession>
<proteinExistence type="predicted"/>
<keyword evidence="2" id="KW-1133">Transmembrane helix</keyword>